<dbReference type="InterPro" id="IPR020103">
    <property type="entry name" value="PsdUridine_synth_cat_dom_sf"/>
</dbReference>
<dbReference type="PROSITE" id="PS50889">
    <property type="entry name" value="S4"/>
    <property type="match status" value="1"/>
</dbReference>
<feature type="domain" description="RNA-binding S4" evidence="8">
    <location>
        <begin position="48"/>
        <end position="109"/>
    </location>
</feature>
<evidence type="ECO:0000313" key="10">
    <source>
        <dbReference type="Proteomes" id="UP000256900"/>
    </source>
</evidence>
<feature type="region of interest" description="Disordered" evidence="7">
    <location>
        <begin position="1"/>
        <end position="31"/>
    </location>
</feature>
<dbReference type="SUPFAM" id="SSF55174">
    <property type="entry name" value="Alpha-L RNA-binding motif"/>
    <property type="match status" value="1"/>
</dbReference>
<evidence type="ECO:0000256" key="5">
    <source>
        <dbReference type="PROSITE-ProRule" id="PRU00182"/>
    </source>
</evidence>
<keyword evidence="10" id="KW-1185">Reference proteome</keyword>
<dbReference type="InterPro" id="IPR006145">
    <property type="entry name" value="PsdUridine_synth_RsuA/RluA"/>
</dbReference>
<dbReference type="AlphaFoldDB" id="A0A3D9YZ79"/>
<organism evidence="9 10">
    <name type="scientific">Methylovirgula ligni</name>
    <dbReference type="NCBI Taxonomy" id="569860"/>
    <lineage>
        <taxon>Bacteria</taxon>
        <taxon>Pseudomonadati</taxon>
        <taxon>Pseudomonadota</taxon>
        <taxon>Alphaproteobacteria</taxon>
        <taxon>Hyphomicrobiales</taxon>
        <taxon>Beijerinckiaceae</taxon>
        <taxon>Methylovirgula</taxon>
    </lineage>
</organism>
<evidence type="ECO:0000256" key="7">
    <source>
        <dbReference type="SAM" id="MobiDB-lite"/>
    </source>
</evidence>
<dbReference type="PANTHER" id="PTHR21600">
    <property type="entry name" value="MITOCHONDRIAL RNA PSEUDOURIDINE SYNTHASE"/>
    <property type="match status" value="1"/>
</dbReference>
<dbReference type="Pfam" id="PF00849">
    <property type="entry name" value="PseudoU_synth_2"/>
    <property type="match status" value="1"/>
</dbReference>
<dbReference type="CDD" id="cd02869">
    <property type="entry name" value="PseudoU_synth_RluA_like"/>
    <property type="match status" value="1"/>
</dbReference>
<comment type="function">
    <text evidence="6">Responsible for synthesis of pseudouridine from uracil.</text>
</comment>
<dbReference type="SMART" id="SM00363">
    <property type="entry name" value="S4"/>
    <property type="match status" value="1"/>
</dbReference>
<dbReference type="Gene3D" id="3.10.290.10">
    <property type="entry name" value="RNA-binding S4 domain"/>
    <property type="match status" value="1"/>
</dbReference>
<evidence type="ECO:0000259" key="8">
    <source>
        <dbReference type="SMART" id="SM00363"/>
    </source>
</evidence>
<evidence type="ECO:0000313" key="9">
    <source>
        <dbReference type="EMBL" id="REF87957.1"/>
    </source>
</evidence>
<dbReference type="NCBIfam" id="TIGR00005">
    <property type="entry name" value="rluA_subfam"/>
    <property type="match status" value="1"/>
</dbReference>
<keyword evidence="5" id="KW-0694">RNA-binding</keyword>
<accession>A0A3D9YZ79</accession>
<comment type="catalytic activity">
    <reaction evidence="3">
        <text>uridine(1911/1915/1917) in 23S rRNA = pseudouridine(1911/1915/1917) in 23S rRNA</text>
        <dbReference type="Rhea" id="RHEA:42524"/>
        <dbReference type="Rhea" id="RHEA-COMP:10097"/>
        <dbReference type="Rhea" id="RHEA-COMP:10098"/>
        <dbReference type="ChEBI" id="CHEBI:65314"/>
        <dbReference type="ChEBI" id="CHEBI:65315"/>
        <dbReference type="EC" id="5.4.99.23"/>
    </reaction>
</comment>
<keyword evidence="2 6" id="KW-0413">Isomerase</keyword>
<name>A0A3D9YZ79_9HYPH</name>
<evidence type="ECO:0000256" key="3">
    <source>
        <dbReference type="ARBA" id="ARBA00036882"/>
    </source>
</evidence>
<dbReference type="EMBL" id="QUMO01000002">
    <property type="protein sequence ID" value="REF87957.1"/>
    <property type="molecule type" value="Genomic_DNA"/>
</dbReference>
<comment type="caution">
    <text evidence="9">The sequence shown here is derived from an EMBL/GenBank/DDBJ whole genome shotgun (WGS) entry which is preliminary data.</text>
</comment>
<dbReference type="InterPro" id="IPR002942">
    <property type="entry name" value="S4_RNA-bd"/>
</dbReference>
<evidence type="ECO:0000256" key="4">
    <source>
        <dbReference type="PIRSR" id="PIRSR606225-1"/>
    </source>
</evidence>
<dbReference type="InterPro" id="IPR006224">
    <property type="entry name" value="PsdUridine_synth_RluA-like_CS"/>
</dbReference>
<dbReference type="EC" id="5.4.99.-" evidence="6"/>
<feature type="active site" evidence="4">
    <location>
        <position position="173"/>
    </location>
</feature>
<dbReference type="InterPro" id="IPR050188">
    <property type="entry name" value="RluA_PseudoU_synthase"/>
</dbReference>
<dbReference type="Gene3D" id="3.30.2350.10">
    <property type="entry name" value="Pseudouridine synthase"/>
    <property type="match status" value="1"/>
</dbReference>
<dbReference type="GO" id="GO:0000455">
    <property type="term" value="P:enzyme-directed rRNA pseudouridine synthesis"/>
    <property type="evidence" value="ECO:0007669"/>
    <property type="project" value="TreeGrafter"/>
</dbReference>
<dbReference type="CDD" id="cd00165">
    <property type="entry name" value="S4"/>
    <property type="match status" value="1"/>
</dbReference>
<dbReference type="Proteomes" id="UP000256900">
    <property type="component" value="Unassembled WGS sequence"/>
</dbReference>
<comment type="catalytic activity">
    <reaction evidence="6">
        <text>a uridine in RNA = a pseudouridine in RNA</text>
        <dbReference type="Rhea" id="RHEA:48348"/>
        <dbReference type="Rhea" id="RHEA-COMP:12068"/>
        <dbReference type="Rhea" id="RHEA-COMP:12069"/>
        <dbReference type="ChEBI" id="CHEBI:65314"/>
        <dbReference type="ChEBI" id="CHEBI:65315"/>
    </reaction>
</comment>
<reference evidence="9 10" key="1">
    <citation type="submission" date="2018-08" db="EMBL/GenBank/DDBJ databases">
        <title>Genomic Encyclopedia of Type Strains, Phase IV (KMG-IV): sequencing the most valuable type-strain genomes for metagenomic binning, comparative biology and taxonomic classification.</title>
        <authorList>
            <person name="Goeker M."/>
        </authorList>
    </citation>
    <scope>NUCLEOTIDE SEQUENCE [LARGE SCALE GENOMIC DNA]</scope>
    <source>
        <strain evidence="9 10">BW863</strain>
    </source>
</reference>
<evidence type="ECO:0000256" key="1">
    <source>
        <dbReference type="ARBA" id="ARBA00010876"/>
    </source>
</evidence>
<gene>
    <name evidence="9" type="ORF">DES32_1596</name>
</gene>
<proteinExistence type="inferred from homology"/>
<dbReference type="GO" id="GO:0003723">
    <property type="term" value="F:RNA binding"/>
    <property type="evidence" value="ECO:0007669"/>
    <property type="project" value="UniProtKB-KW"/>
</dbReference>
<dbReference type="InterPro" id="IPR036986">
    <property type="entry name" value="S4_RNA-bd_sf"/>
</dbReference>
<protein>
    <recommendedName>
        <fullName evidence="6">Pseudouridine synthase</fullName>
        <ecNumber evidence="6">5.4.99.-</ecNumber>
    </recommendedName>
</protein>
<dbReference type="InterPro" id="IPR006225">
    <property type="entry name" value="PsdUridine_synth_RluC/D"/>
</dbReference>
<dbReference type="PROSITE" id="PS01129">
    <property type="entry name" value="PSI_RLU"/>
    <property type="match status" value="1"/>
</dbReference>
<dbReference type="PANTHER" id="PTHR21600:SF44">
    <property type="entry name" value="RIBOSOMAL LARGE SUBUNIT PSEUDOURIDINE SYNTHASE D"/>
    <property type="match status" value="1"/>
</dbReference>
<evidence type="ECO:0000256" key="6">
    <source>
        <dbReference type="RuleBase" id="RU362028"/>
    </source>
</evidence>
<sequence length="381" mass="42023">MSQKQAPLRAKRSNPEAKAGSLRSDAPRDDAIHGSVQTLQVTEDEEGMRLDRWFKRRLPTLSLSHLNKIVRTGQVRVDGGRVKTATRLAAGQKVRVPPVDVAPPPAKLQVISEADRRAIRDMILYEDKDLMVLNKPFGLAVQGGSGTKRHIDGMLASLADEKGERPVLVHRLDRDTSGVLLVAKSRGIAAKLGEIFRSRQAQKIYWALVEGVPKPAQGRISLFLAKGEGMGDARADAKAQKDRSGLEKMRIAKHGDEDAQHSVTYYAVVDKVTPRLAWLSMKPITGRTHQLRAHAEAIGHPIIGDPKYSGAANDPRRHDPARQIPDAVEHKLHLLARRLVLPHPRGGTLDVTAPLPPHMQKSFELFGLDVKQYDPIENAPE</sequence>
<evidence type="ECO:0000256" key="2">
    <source>
        <dbReference type="ARBA" id="ARBA00023235"/>
    </source>
</evidence>
<dbReference type="GO" id="GO:0160140">
    <property type="term" value="F:23S rRNA pseudouridine(1911/1915/1917) synthase activity"/>
    <property type="evidence" value="ECO:0007669"/>
    <property type="project" value="UniProtKB-EC"/>
</dbReference>
<dbReference type="SUPFAM" id="SSF55120">
    <property type="entry name" value="Pseudouridine synthase"/>
    <property type="match status" value="1"/>
</dbReference>
<comment type="similarity">
    <text evidence="1 6">Belongs to the pseudouridine synthase RluA family.</text>
</comment>